<evidence type="ECO:0008006" key="3">
    <source>
        <dbReference type="Google" id="ProtNLM"/>
    </source>
</evidence>
<protein>
    <recommendedName>
        <fullName evidence="3">MarR family transcriptional regulator</fullName>
    </recommendedName>
</protein>
<organism evidence="1 2">
    <name type="scientific">Comamonas odontotermitis</name>
    <dbReference type="NCBI Taxonomy" id="379895"/>
    <lineage>
        <taxon>Bacteria</taxon>
        <taxon>Pseudomonadati</taxon>
        <taxon>Pseudomonadota</taxon>
        <taxon>Betaproteobacteria</taxon>
        <taxon>Burkholderiales</taxon>
        <taxon>Comamonadaceae</taxon>
        <taxon>Comamonas</taxon>
    </lineage>
</organism>
<reference evidence="1 2" key="1">
    <citation type="submission" date="2020-08" db="EMBL/GenBank/DDBJ databases">
        <title>Functional genomics of gut bacteria from endangered species of beetles.</title>
        <authorList>
            <person name="Carlos-Shanley C."/>
        </authorList>
    </citation>
    <scope>NUCLEOTIDE SEQUENCE [LARGE SCALE GENOMIC DNA]</scope>
    <source>
        <strain evidence="1 2">S00124</strain>
    </source>
</reference>
<dbReference type="RefSeq" id="WP_184711060.1">
    <property type="nucleotide sequence ID" value="NZ_JACHKZ010000033.1"/>
</dbReference>
<keyword evidence="2" id="KW-1185">Reference proteome</keyword>
<accession>A0ABR6RK97</accession>
<sequence>MNFLKNIWQALFGKKPVAPVPAPVVKQRTKANLSDFVIVNLRVMGRASAAQLADYMAANRRSVANVLGELKAEGKVKPVGKTGQSGNEIVWELA</sequence>
<dbReference type="InterPro" id="IPR036390">
    <property type="entry name" value="WH_DNA-bd_sf"/>
</dbReference>
<dbReference type="Proteomes" id="UP000562492">
    <property type="component" value="Unassembled WGS sequence"/>
</dbReference>
<comment type="caution">
    <text evidence="1">The sequence shown here is derived from an EMBL/GenBank/DDBJ whole genome shotgun (WGS) entry which is preliminary data.</text>
</comment>
<proteinExistence type="predicted"/>
<dbReference type="EMBL" id="JACHKZ010000033">
    <property type="protein sequence ID" value="MBB6579620.1"/>
    <property type="molecule type" value="Genomic_DNA"/>
</dbReference>
<evidence type="ECO:0000313" key="2">
    <source>
        <dbReference type="Proteomes" id="UP000562492"/>
    </source>
</evidence>
<evidence type="ECO:0000313" key="1">
    <source>
        <dbReference type="EMBL" id="MBB6579620.1"/>
    </source>
</evidence>
<gene>
    <name evidence="1" type="ORF">HNP33_003734</name>
</gene>
<dbReference type="SUPFAM" id="SSF46785">
    <property type="entry name" value="Winged helix' DNA-binding domain"/>
    <property type="match status" value="1"/>
</dbReference>
<name>A0ABR6RK97_9BURK</name>